<dbReference type="AlphaFoldDB" id="A0A5M3ZAT0"/>
<keyword evidence="2" id="KW-1185">Reference proteome</keyword>
<dbReference type="CDD" id="cd08946">
    <property type="entry name" value="SDR_e"/>
    <property type="match status" value="1"/>
</dbReference>
<dbReference type="Gene3D" id="3.40.50.720">
    <property type="entry name" value="NAD(P)-binding Rossmann-like Domain"/>
    <property type="match status" value="1"/>
</dbReference>
<gene>
    <name evidence="1" type="ORF">ATEIFO6365_0012016500</name>
</gene>
<dbReference type="Pfam" id="PF01370">
    <property type="entry name" value="Epimerase"/>
    <property type="match status" value="1"/>
</dbReference>
<proteinExistence type="predicted"/>
<evidence type="ECO:0000313" key="2">
    <source>
        <dbReference type="Proteomes" id="UP000452235"/>
    </source>
</evidence>
<protein>
    <submittedName>
        <fullName evidence="1">NAD(P)-binding protein</fullName>
    </submittedName>
</protein>
<dbReference type="InterPro" id="IPR036291">
    <property type="entry name" value="NAD(P)-bd_dom_sf"/>
</dbReference>
<reference evidence="1 2" key="1">
    <citation type="submission" date="2020-01" db="EMBL/GenBank/DDBJ databases">
        <title>Aspergillus terreus IFO 6365 whole genome shotgun sequence.</title>
        <authorList>
            <person name="Kanamasa S."/>
            <person name="Takahashi H."/>
        </authorList>
    </citation>
    <scope>NUCLEOTIDE SEQUENCE [LARGE SCALE GENOMIC DNA]</scope>
    <source>
        <strain evidence="1 2">IFO 6365</strain>
    </source>
</reference>
<dbReference type="InterPro" id="IPR001509">
    <property type="entry name" value="Epimerase_deHydtase"/>
</dbReference>
<dbReference type="PANTHER" id="PTHR43103">
    <property type="entry name" value="NUCLEOSIDE-DIPHOSPHATE-SUGAR EPIMERASE"/>
    <property type="match status" value="1"/>
</dbReference>
<dbReference type="PANTHER" id="PTHR43103:SF6">
    <property type="entry name" value="PUTATIVE-RELATED"/>
    <property type="match status" value="1"/>
</dbReference>
<dbReference type="VEuPathDB" id="FungiDB:ATEG_08195"/>
<name>A0A5M3ZAT0_ASPTE</name>
<dbReference type="Proteomes" id="UP000452235">
    <property type="component" value="Unassembled WGS sequence"/>
</dbReference>
<evidence type="ECO:0000313" key="1">
    <source>
        <dbReference type="EMBL" id="GFF20409.1"/>
    </source>
</evidence>
<sequence length="307" mass="34247">MSKRIIVTGGSGKAGRNIIAHLLAQGYEVLNLDLAPLTSPLAEKVHTLHVDLSNTGQVYSALTSHFHLSEPFREPLSQLPDAVIHLAAHARNMIVPDSETFRGNALATYNVIEAACRLGIKKIITASTICVYGVGFAEGDVDFPAFPVDEDLDVNPMDTYAISKMCGERVARGFVRRFGVDIYVLRIGRLVEPQEYAEAMFDSYIKEPHLWKVHGWSYTDARDLGQMCERAILTSGLGFQVFNATNDEITNFAASTSEFLKEQCPNVPFTRDIEGREAPISNRKIKALLGFRQEHPWKKYYPNAQQE</sequence>
<dbReference type="EMBL" id="BLJY01000012">
    <property type="protein sequence ID" value="GFF20409.1"/>
    <property type="molecule type" value="Genomic_DNA"/>
</dbReference>
<comment type="caution">
    <text evidence="1">The sequence shown here is derived from an EMBL/GenBank/DDBJ whole genome shotgun (WGS) entry which is preliminary data.</text>
</comment>
<dbReference type="SUPFAM" id="SSF51735">
    <property type="entry name" value="NAD(P)-binding Rossmann-fold domains"/>
    <property type="match status" value="1"/>
</dbReference>
<dbReference type="OrthoDB" id="202470at2759"/>
<accession>A0A5M3ZAT0</accession>
<organism evidence="1 2">
    <name type="scientific">Aspergillus terreus</name>
    <dbReference type="NCBI Taxonomy" id="33178"/>
    <lineage>
        <taxon>Eukaryota</taxon>
        <taxon>Fungi</taxon>
        <taxon>Dikarya</taxon>
        <taxon>Ascomycota</taxon>
        <taxon>Pezizomycotina</taxon>
        <taxon>Eurotiomycetes</taxon>
        <taxon>Eurotiomycetidae</taxon>
        <taxon>Eurotiales</taxon>
        <taxon>Aspergillaceae</taxon>
        <taxon>Aspergillus</taxon>
        <taxon>Aspergillus subgen. Circumdati</taxon>
    </lineage>
</organism>